<gene>
    <name evidence="2" type="ORF">OCS_06923</name>
</gene>
<accession>T4ZW96</accession>
<reference evidence="2 3" key="1">
    <citation type="journal article" date="2013" name="Chin. Sci. Bull.">
        <title>Genome survey uncovers the secrets of sex and lifestyle in caterpillar fungus.</title>
        <authorList>
            <person name="Hu X."/>
            <person name="Zhang Y."/>
            <person name="Xiao G."/>
            <person name="Zheng P."/>
            <person name="Xia Y."/>
            <person name="Zhang X."/>
            <person name="St Leger R.J."/>
            <person name="Liu X."/>
            <person name="Wang C."/>
        </authorList>
    </citation>
    <scope>NUCLEOTIDE SEQUENCE [LARGE SCALE GENOMIC DNA]</scope>
    <source>
        <strain evidence="3">Co18 / CGMCC 3.14243</strain>
        <tissue evidence="2">Fruit-body</tissue>
    </source>
</reference>
<dbReference type="PANTHER" id="PTHR36205:SF3">
    <property type="entry name" value="MAJOR FACILITATOR SUPERFAMILY TRANSPORTER"/>
    <property type="match status" value="1"/>
</dbReference>
<dbReference type="OrthoDB" id="3353407at2759"/>
<dbReference type="AlphaFoldDB" id="T4ZW96"/>
<dbReference type="Proteomes" id="UP000019374">
    <property type="component" value="Unassembled WGS sequence"/>
</dbReference>
<feature type="region of interest" description="Disordered" evidence="1">
    <location>
        <begin position="92"/>
        <end position="119"/>
    </location>
</feature>
<evidence type="ECO:0000313" key="3">
    <source>
        <dbReference type="Proteomes" id="UP000019374"/>
    </source>
</evidence>
<organism evidence="2 3">
    <name type="scientific">Ophiocordyceps sinensis (strain Co18 / CGMCC 3.14243)</name>
    <name type="common">Yarsagumba caterpillar fungus</name>
    <name type="synonym">Hirsutella sinensis</name>
    <dbReference type="NCBI Taxonomy" id="911162"/>
    <lineage>
        <taxon>Eukaryota</taxon>
        <taxon>Fungi</taxon>
        <taxon>Dikarya</taxon>
        <taxon>Ascomycota</taxon>
        <taxon>Pezizomycotina</taxon>
        <taxon>Sordariomycetes</taxon>
        <taxon>Hypocreomycetidae</taxon>
        <taxon>Hypocreales</taxon>
        <taxon>Ophiocordycipitaceae</taxon>
        <taxon>Ophiocordyceps</taxon>
    </lineage>
</organism>
<feature type="compositionally biased region" description="Gly residues" evidence="1">
    <location>
        <begin position="95"/>
        <end position="106"/>
    </location>
</feature>
<sequence length="141" mass="15586">MFSEMFPPTVALHHGLKAVYAPHPTYFDRAWQPLGSSIDAAFNSGKHHSVSGKNSPYDLDNEHNHKGTTWYYHSEFAGLLWRRWLGYSQLDGRGDAGGRGGSGTERGGVSEESSAGSSGRMCLRSMLMHPIKHEHPSEESN</sequence>
<proteinExistence type="predicted"/>
<name>T4ZW96_OPHSC</name>
<evidence type="ECO:0000256" key="1">
    <source>
        <dbReference type="SAM" id="MobiDB-lite"/>
    </source>
</evidence>
<protein>
    <submittedName>
        <fullName evidence="2">Major facilitator superfamily transporter</fullName>
    </submittedName>
</protein>
<dbReference type="eggNOG" id="ENOG502QW68">
    <property type="taxonomic scope" value="Eukaryota"/>
</dbReference>
<dbReference type="Pfam" id="PF11885">
    <property type="entry name" value="DUF3405"/>
    <property type="match status" value="1"/>
</dbReference>
<dbReference type="InterPro" id="IPR021822">
    <property type="entry name" value="DUF3405"/>
</dbReference>
<dbReference type="HOGENOM" id="CLU_1825857_0_0_1"/>
<evidence type="ECO:0000313" key="2">
    <source>
        <dbReference type="EMBL" id="EQK97364.1"/>
    </source>
</evidence>
<feature type="compositionally biased region" description="Low complexity" evidence="1">
    <location>
        <begin position="110"/>
        <end position="119"/>
    </location>
</feature>
<dbReference type="EMBL" id="KE661085">
    <property type="protein sequence ID" value="EQK97364.1"/>
    <property type="molecule type" value="Genomic_DNA"/>
</dbReference>
<dbReference type="PANTHER" id="PTHR36205">
    <property type="entry name" value="CHROMOSOME 19, WHOLE GENOME SHOTGUN SEQUENCE"/>
    <property type="match status" value="1"/>
</dbReference>